<dbReference type="KEGG" id="lfi:LFML04_1669"/>
<protein>
    <submittedName>
        <fullName evidence="1">Uncharacterized protein</fullName>
    </submittedName>
</protein>
<dbReference type="PATRIC" id="fig|1048260.3.peg.1786"/>
<sequence length="138" mass="15632">MKGDQVPDSDYIARYCGGSSVESDGTINRMAFRIRNGEEYLSVNWLEFLEKTSREEEIAEVRNVLRKKLILGSRSRIAVANVGSLINHIRAERILKVQHEPEPEDQSHSGIFGYGIDDDLIELMIAEVFQESYPSKSA</sequence>
<accession>J9ZCL0</accession>
<gene>
    <name evidence="1" type="ordered locus">LFML04_1669</name>
</gene>
<proteinExistence type="predicted"/>
<organism evidence="1 2">
    <name type="scientific">Leptospirillum ferriphilum (strain ML-04)</name>
    <dbReference type="NCBI Taxonomy" id="1048260"/>
    <lineage>
        <taxon>Bacteria</taxon>
        <taxon>Pseudomonadati</taxon>
        <taxon>Nitrospirota</taxon>
        <taxon>Nitrospiria</taxon>
        <taxon>Nitrospirales</taxon>
        <taxon>Nitrospiraceae</taxon>
        <taxon>Leptospirillum</taxon>
    </lineage>
</organism>
<evidence type="ECO:0000313" key="2">
    <source>
        <dbReference type="Proteomes" id="UP000006177"/>
    </source>
</evidence>
<dbReference type="STRING" id="1048260.LFML04_1669"/>
<evidence type="ECO:0000313" key="1">
    <source>
        <dbReference type="EMBL" id="AFS53871.1"/>
    </source>
</evidence>
<reference evidence="1 2" key="1">
    <citation type="journal article" date="2011" name="J. Microbiol.">
        <title>Complete genome of Leptospirillum ferriphilum ML-04 provides insight into its physiology and environmental adaptation.</title>
        <authorList>
            <person name="Mi S."/>
            <person name="Song J."/>
            <person name="Lin J."/>
            <person name="Che Y."/>
            <person name="Zheng H."/>
            <person name="Lin J."/>
        </authorList>
    </citation>
    <scope>NUCLEOTIDE SEQUENCE [LARGE SCALE GENOMIC DNA]</scope>
    <source>
        <strain evidence="1 2">ML-04</strain>
    </source>
</reference>
<dbReference type="Proteomes" id="UP000006177">
    <property type="component" value="Chromosome"/>
</dbReference>
<dbReference type="AlphaFoldDB" id="J9ZCL0"/>
<dbReference type="RefSeq" id="WP_014961376.1">
    <property type="nucleotide sequence ID" value="NC_018649.1"/>
</dbReference>
<dbReference type="HOGENOM" id="CLU_154508_0_0_0"/>
<name>J9ZCL0_LEPFM</name>
<dbReference type="EMBL" id="CP002919">
    <property type="protein sequence ID" value="AFS53871.1"/>
    <property type="molecule type" value="Genomic_DNA"/>
</dbReference>